<organism evidence="2">
    <name type="scientific">uncultured Caudovirales phage</name>
    <dbReference type="NCBI Taxonomy" id="2100421"/>
    <lineage>
        <taxon>Viruses</taxon>
        <taxon>Duplodnaviria</taxon>
        <taxon>Heunggongvirae</taxon>
        <taxon>Uroviricota</taxon>
        <taxon>Caudoviricetes</taxon>
        <taxon>Peduoviridae</taxon>
        <taxon>Maltschvirus</taxon>
        <taxon>Maltschvirus maltsch</taxon>
    </lineage>
</organism>
<feature type="transmembrane region" description="Helical" evidence="1">
    <location>
        <begin position="58"/>
        <end position="80"/>
    </location>
</feature>
<proteinExistence type="predicted"/>
<protein>
    <submittedName>
        <fullName evidence="2">Uncharacterized protein</fullName>
    </submittedName>
</protein>
<feature type="transmembrane region" description="Helical" evidence="1">
    <location>
        <begin position="110"/>
        <end position="132"/>
    </location>
</feature>
<name>A0A6J5R3X8_9CAUD</name>
<keyword evidence="1" id="KW-1133">Transmembrane helix</keyword>
<gene>
    <name evidence="2" type="ORF">UFOVP1175_7</name>
</gene>
<sequence length="136" mass="15746">MHPKSKTKLNGNERPKSISYLLQLYDGVWSIPLAFLLFFLAGYASFRYFGDALISTEYIQYIVLAALVMVVANFVVFMGLHFNFRTLQRMVYSAQIKQQALTDLSTWQKIVLYVVLYFAYFAAFLYILHLLMTVTA</sequence>
<keyword evidence="1" id="KW-0812">Transmembrane</keyword>
<feature type="transmembrane region" description="Helical" evidence="1">
    <location>
        <begin position="21"/>
        <end position="46"/>
    </location>
</feature>
<dbReference type="EMBL" id="LR797129">
    <property type="protein sequence ID" value="CAB4188271.1"/>
    <property type="molecule type" value="Genomic_DNA"/>
</dbReference>
<evidence type="ECO:0000256" key="1">
    <source>
        <dbReference type="SAM" id="Phobius"/>
    </source>
</evidence>
<accession>A0A6J5R3X8</accession>
<evidence type="ECO:0000313" key="2">
    <source>
        <dbReference type="EMBL" id="CAB4188271.1"/>
    </source>
</evidence>
<keyword evidence="1" id="KW-0472">Membrane</keyword>
<reference evidence="2" key="1">
    <citation type="submission" date="2020-05" db="EMBL/GenBank/DDBJ databases">
        <authorList>
            <person name="Chiriac C."/>
            <person name="Salcher M."/>
            <person name="Ghai R."/>
            <person name="Kavagutti S V."/>
        </authorList>
    </citation>
    <scope>NUCLEOTIDE SEQUENCE</scope>
</reference>